<dbReference type="InterPro" id="IPR033856">
    <property type="entry name" value="Trp_halogen"/>
</dbReference>
<gene>
    <name evidence="3" type="ORF">EMK97_04355</name>
</gene>
<feature type="binding site" evidence="2">
    <location>
        <position position="195"/>
    </location>
    <ligand>
        <name>FAD</name>
        <dbReference type="ChEBI" id="CHEBI:57692"/>
    </ligand>
</feature>
<dbReference type="Pfam" id="PF04820">
    <property type="entry name" value="Trp_halogenase"/>
    <property type="match status" value="1"/>
</dbReference>
<proteinExistence type="predicted"/>
<keyword evidence="2" id="KW-0547">Nucleotide-binding</keyword>
<dbReference type="GO" id="GO:0000166">
    <property type="term" value="F:nucleotide binding"/>
    <property type="evidence" value="ECO:0007669"/>
    <property type="project" value="UniProtKB-KW"/>
</dbReference>
<dbReference type="SUPFAM" id="SSF51905">
    <property type="entry name" value="FAD/NAD(P)-binding domain"/>
    <property type="match status" value="1"/>
</dbReference>
<dbReference type="AlphaFoldDB" id="A0A4V0ZFU5"/>
<feature type="binding site" evidence="2">
    <location>
        <position position="355"/>
    </location>
    <ligand>
        <name>L-tryptophan</name>
        <dbReference type="ChEBI" id="CHEBI:57912"/>
    </ligand>
</feature>
<dbReference type="GO" id="GO:0004497">
    <property type="term" value="F:monooxygenase activity"/>
    <property type="evidence" value="ECO:0007669"/>
    <property type="project" value="InterPro"/>
</dbReference>
<feature type="active site" evidence="1">
    <location>
        <position position="85"/>
    </location>
</feature>
<name>A0A4V0ZFU5_9GAMM</name>
<keyword evidence="2" id="KW-0274">FAD</keyword>
<dbReference type="InterPro" id="IPR036188">
    <property type="entry name" value="FAD/NAD-bd_sf"/>
</dbReference>
<accession>A0A4V0ZFU5</accession>
<dbReference type="InterPro" id="IPR050816">
    <property type="entry name" value="Flavin-dep_Halogenase_NPB"/>
</dbReference>
<evidence type="ECO:0000313" key="4">
    <source>
        <dbReference type="Proteomes" id="UP000290244"/>
    </source>
</evidence>
<dbReference type="PANTHER" id="PTHR43747">
    <property type="entry name" value="FAD-BINDING PROTEIN"/>
    <property type="match status" value="1"/>
</dbReference>
<keyword evidence="2" id="KW-0285">Flavoprotein</keyword>
<dbReference type="EMBL" id="CP034759">
    <property type="protein sequence ID" value="QBG35020.1"/>
    <property type="molecule type" value="Genomic_DNA"/>
</dbReference>
<dbReference type="RefSeq" id="WP_130599787.1">
    <property type="nucleotide sequence ID" value="NZ_CP034759.1"/>
</dbReference>
<sequence length="521" mass="58829">MEKELSRISRVVIVGGGTAGWLAASHLANKLKPLAENGVKVTLIESPNIPTIGVGEGTVPMMRNTLKDLGISETEFFKTCDATFKQGIKFVDWLDNPTPGQASYYHHLFDYPEISHFDVTPYWLKGLAGEKRSFADSVSQQGIVCDAELAPKLITTPEYEGITSYGYHLDANKFSALLTRNAVERHGVEHIQAHVEQVCLNDDGEIASVITKEAGEISGDFFVDCTGFDCLLLGKAMQVPFVDKSDVLFVDHALTIQIPYEKLDEVIPSYTISTAMEAGWVWDIGLLERRGVGHVYSSKYTSHEAAEQALRDYVGPAFDDYPTRLIKMNIGHREKFWHKNCVALGLAQGFVEPLEATGLLVFDATAKMLASQFPTHKENMAIVAKQFNQRIKLSWESVIDFVKLHYYLSRRDDNQFWLDNRKPETTPDTLLERLALWKTQLPNPLDFYSGYEIFKLENYLYVLYGMEFDTDIEALSHRYPDIDKAKQFFTAMENSAHALTKTLPSNRELVNKILKFGLQKI</sequence>
<reference evidence="3 4" key="1">
    <citation type="submission" date="2018-12" db="EMBL/GenBank/DDBJ databases">
        <title>Complete genome of Litorilituus sediminis.</title>
        <authorList>
            <person name="Liu A."/>
            <person name="Rong J."/>
        </authorList>
    </citation>
    <scope>NUCLEOTIDE SEQUENCE [LARGE SCALE GENOMIC DNA]</scope>
    <source>
        <strain evidence="3 4">JCM 17549</strain>
    </source>
</reference>
<keyword evidence="4" id="KW-1185">Reference proteome</keyword>
<dbReference type="PIRSF" id="PIRSF011396">
    <property type="entry name" value="Trp_halogenase"/>
    <property type="match status" value="1"/>
</dbReference>
<dbReference type="Proteomes" id="UP000290244">
    <property type="component" value="Chromosome"/>
</dbReference>
<dbReference type="PANTHER" id="PTHR43747:SF4">
    <property type="entry name" value="FLAVIN-DEPENDENT TRYPTOPHAN HALOGENASE"/>
    <property type="match status" value="1"/>
</dbReference>
<evidence type="ECO:0000256" key="2">
    <source>
        <dbReference type="PIRSR" id="PIRSR011396-2"/>
    </source>
</evidence>
<organism evidence="3 4">
    <name type="scientific">Litorilituus sediminis</name>
    <dbReference type="NCBI Taxonomy" id="718192"/>
    <lineage>
        <taxon>Bacteria</taxon>
        <taxon>Pseudomonadati</taxon>
        <taxon>Pseudomonadota</taxon>
        <taxon>Gammaproteobacteria</taxon>
        <taxon>Alteromonadales</taxon>
        <taxon>Colwelliaceae</taxon>
        <taxon>Litorilituus</taxon>
    </lineage>
</organism>
<dbReference type="Gene3D" id="3.50.50.60">
    <property type="entry name" value="FAD/NAD(P)-binding domain"/>
    <property type="match status" value="1"/>
</dbReference>
<evidence type="ECO:0000256" key="1">
    <source>
        <dbReference type="PIRSR" id="PIRSR011396-1"/>
    </source>
</evidence>
<dbReference type="InterPro" id="IPR006905">
    <property type="entry name" value="Flavin_halogenase"/>
</dbReference>
<evidence type="ECO:0000313" key="3">
    <source>
        <dbReference type="EMBL" id="QBG35020.1"/>
    </source>
</evidence>
<dbReference type="KEGG" id="lsd:EMK97_04355"/>
<feature type="binding site" evidence="2">
    <location>
        <begin position="16"/>
        <end position="19"/>
    </location>
    <ligand>
        <name>FAD</name>
        <dbReference type="ChEBI" id="CHEBI:57692"/>
    </ligand>
</feature>
<feature type="binding site" evidence="2">
    <location>
        <position position="346"/>
    </location>
    <ligand>
        <name>L-tryptophan</name>
        <dbReference type="ChEBI" id="CHEBI:57912"/>
    </ligand>
</feature>
<dbReference type="OrthoDB" id="7178350at2"/>
<feature type="binding site" evidence="2">
    <location>
        <position position="85"/>
    </location>
    <ligand>
        <name>7-chloro-L-tryptophan</name>
        <dbReference type="ChEBI" id="CHEBI:58713"/>
    </ligand>
</feature>
<protein>
    <submittedName>
        <fullName evidence="3">Tryptophan 7-halogenase</fullName>
    </submittedName>
</protein>